<accession>A0A6H5IDB4</accession>
<dbReference type="PANTHER" id="PTHR21177:SF7">
    <property type="entry name" value="GH11627P"/>
    <property type="match status" value="1"/>
</dbReference>
<dbReference type="OrthoDB" id="6328618at2759"/>
<gene>
    <name evidence="3" type="ORF">TBRA_LOCUS5278</name>
</gene>
<dbReference type="Proteomes" id="UP000479190">
    <property type="component" value="Unassembled WGS sequence"/>
</dbReference>
<evidence type="ECO:0000313" key="3">
    <source>
        <dbReference type="EMBL" id="CAB0033364.1"/>
    </source>
</evidence>
<dbReference type="AlphaFoldDB" id="A0A6H5IDB4"/>
<reference evidence="3 4" key="1">
    <citation type="submission" date="2020-02" db="EMBL/GenBank/DDBJ databases">
        <authorList>
            <person name="Ferguson B K."/>
        </authorList>
    </citation>
    <scope>NUCLEOTIDE SEQUENCE [LARGE SCALE GENOMIC DNA]</scope>
</reference>
<organism evidence="3 4">
    <name type="scientific">Trichogramma brassicae</name>
    <dbReference type="NCBI Taxonomy" id="86971"/>
    <lineage>
        <taxon>Eukaryota</taxon>
        <taxon>Metazoa</taxon>
        <taxon>Ecdysozoa</taxon>
        <taxon>Arthropoda</taxon>
        <taxon>Hexapoda</taxon>
        <taxon>Insecta</taxon>
        <taxon>Pterygota</taxon>
        <taxon>Neoptera</taxon>
        <taxon>Endopterygota</taxon>
        <taxon>Hymenoptera</taxon>
        <taxon>Apocrita</taxon>
        <taxon>Proctotrupomorpha</taxon>
        <taxon>Chalcidoidea</taxon>
        <taxon>Trichogrammatidae</taxon>
        <taxon>Trichogramma</taxon>
    </lineage>
</organism>
<evidence type="ECO:0000256" key="1">
    <source>
        <dbReference type="SAM" id="MobiDB-lite"/>
    </source>
</evidence>
<proteinExistence type="predicted"/>
<dbReference type="PANTHER" id="PTHR21177">
    <property type="entry name" value="IP06524P-RELATED"/>
    <property type="match status" value="1"/>
</dbReference>
<sequence>MESCIARVGGDGGAASFRRKSRIIHINVHRHDEGVGSIPTRRIFEVRFFAWCGRACARGGAGTTQKEDPGYVISLRSGKKTPITVRAGSDRITISRSPRRGLTKLAIDGAQHSHDEVRSENHTHKRAPDAGAKAQQERMMAPEARNHTHKMTTERSINNNSRRLTEMRRNTTWRCNLATAAEISPSSVLLLLMSLSLIDGAIVPPPWADPANNPCASQPRGWQLLYWPADGKCYRIFQIGAPCPETMELSPSAVGSGGMMKAECRCPPGTAQSPRDALCHRIFTRASCSKGQFFAPIPEPSAKQSSKKRWGMCRDPETCSNTGDVFYPRDSQCYRKFSRGPCAKGELMSVDKDGLGACSCSRDGEMGKYYSVLSGGCYEFYTRGPCQEPGELFLPGGKCGCNEKMTQYHKPTNMCYELGGQGPCSAGHRFTAIKSSNGTKNAHKKVIHASCQCKADNVPYEDGLCYRTYTQGPCPAGSMLLNSTSCVPIPCKRGRLYFPLEGTCYKIGSRGPCPNGQVVLYDYSARPSIDGISYNGVCGCTSAMKNAGKCQEGLSQIEGKCDETPGMVLIDKACHKLYTRGPCGDGEWLISRRQAKTDWSGQELVGNGPKASCECKSGYTRTNEIESNNLLTVGKCQAPSVGIARFLNEQFHIKL</sequence>
<feature type="region of interest" description="Disordered" evidence="1">
    <location>
        <begin position="111"/>
        <end position="138"/>
    </location>
</feature>
<feature type="compositionally biased region" description="Basic and acidic residues" evidence="1">
    <location>
        <begin position="111"/>
        <end position="128"/>
    </location>
</feature>
<name>A0A6H5IDB4_9HYME</name>
<protein>
    <recommendedName>
        <fullName evidence="2">DUF4789 domain-containing protein</fullName>
    </recommendedName>
</protein>
<dbReference type="EMBL" id="CADCXV010000707">
    <property type="protein sequence ID" value="CAB0033364.1"/>
    <property type="molecule type" value="Genomic_DNA"/>
</dbReference>
<keyword evidence="4" id="KW-1185">Reference proteome</keyword>
<dbReference type="InterPro" id="IPR031993">
    <property type="entry name" value="DUF4789"/>
</dbReference>
<evidence type="ECO:0000313" key="4">
    <source>
        <dbReference type="Proteomes" id="UP000479190"/>
    </source>
</evidence>
<evidence type="ECO:0000259" key="2">
    <source>
        <dbReference type="Pfam" id="PF16033"/>
    </source>
</evidence>
<feature type="domain" description="DUF4789" evidence="2">
    <location>
        <begin position="448"/>
        <end position="492"/>
    </location>
</feature>
<dbReference type="Pfam" id="PF16033">
    <property type="entry name" value="DUF4789"/>
    <property type="match status" value="1"/>
</dbReference>